<dbReference type="Proteomes" id="UP001165135">
    <property type="component" value="Unassembled WGS sequence"/>
</dbReference>
<dbReference type="PANTHER" id="PTHR42905">
    <property type="entry name" value="PHOSPHOENOLPYRUVATE CARBOXYLASE"/>
    <property type="match status" value="1"/>
</dbReference>
<dbReference type="InterPro" id="IPR040442">
    <property type="entry name" value="Pyrv_kinase-like_dom_sf"/>
</dbReference>
<comment type="caution">
    <text evidence="1">The sequence shown here is derived from an EMBL/GenBank/DDBJ whole genome shotgun (WGS) entry which is preliminary data.</text>
</comment>
<evidence type="ECO:0000313" key="2">
    <source>
        <dbReference type="Proteomes" id="UP001165135"/>
    </source>
</evidence>
<reference evidence="1" key="1">
    <citation type="submission" date="2023-03" db="EMBL/GenBank/DDBJ databases">
        <title>Actinoallomurus iriomotensis NBRC 103681.</title>
        <authorList>
            <person name="Ichikawa N."/>
            <person name="Sato H."/>
            <person name="Tonouchi N."/>
        </authorList>
    </citation>
    <scope>NUCLEOTIDE SEQUENCE</scope>
    <source>
        <strain evidence="1">NBRC 103681</strain>
    </source>
</reference>
<dbReference type="SUPFAM" id="SSF51621">
    <property type="entry name" value="Phosphoenolpyruvate/pyruvate domain"/>
    <property type="match status" value="1"/>
</dbReference>
<dbReference type="EMBL" id="BSTJ01000008">
    <property type="protein sequence ID" value="GLY77878.1"/>
    <property type="molecule type" value="Genomic_DNA"/>
</dbReference>
<proteinExistence type="predicted"/>
<gene>
    <name evidence="1" type="ORF">Airi01_061450</name>
</gene>
<dbReference type="PANTHER" id="PTHR42905:SF16">
    <property type="entry name" value="CARBOXYPHOSPHONOENOLPYRUVATE PHOSPHONOMUTASE-LIKE PROTEIN (AFU_ORTHOLOGUE AFUA_5G07230)"/>
    <property type="match status" value="1"/>
</dbReference>
<organism evidence="1 2">
    <name type="scientific">Actinoallomurus iriomotensis</name>
    <dbReference type="NCBI Taxonomy" id="478107"/>
    <lineage>
        <taxon>Bacteria</taxon>
        <taxon>Bacillati</taxon>
        <taxon>Actinomycetota</taxon>
        <taxon>Actinomycetes</taxon>
        <taxon>Streptosporangiales</taxon>
        <taxon>Thermomonosporaceae</taxon>
        <taxon>Actinoallomurus</taxon>
    </lineage>
</organism>
<dbReference type="CDD" id="cd00377">
    <property type="entry name" value="ICL_PEPM"/>
    <property type="match status" value="1"/>
</dbReference>
<evidence type="ECO:0000313" key="1">
    <source>
        <dbReference type="EMBL" id="GLY77878.1"/>
    </source>
</evidence>
<dbReference type="Gene3D" id="6.10.250.2750">
    <property type="match status" value="1"/>
</dbReference>
<dbReference type="AlphaFoldDB" id="A0A9W6RLH7"/>
<dbReference type="InterPro" id="IPR039556">
    <property type="entry name" value="ICL/PEPM"/>
</dbReference>
<dbReference type="Pfam" id="PF13714">
    <property type="entry name" value="PEP_mutase"/>
    <property type="match status" value="1"/>
</dbReference>
<dbReference type="InterPro" id="IPR015813">
    <property type="entry name" value="Pyrv/PenolPyrv_kinase-like_dom"/>
</dbReference>
<accession>A0A9W6RLH7</accession>
<name>A0A9W6RLH7_9ACTN</name>
<protein>
    <submittedName>
        <fullName evidence="1">Uncharacterized protein</fullName>
    </submittedName>
</protein>
<dbReference type="GO" id="GO:0003824">
    <property type="term" value="F:catalytic activity"/>
    <property type="evidence" value="ECO:0007669"/>
    <property type="project" value="InterPro"/>
</dbReference>
<dbReference type="Gene3D" id="3.20.20.60">
    <property type="entry name" value="Phosphoenolpyruvate-binding domains"/>
    <property type="match status" value="1"/>
</dbReference>
<sequence>MFDWWTALMTSDIKAKAELFHTLHDGILVLPNAWDAISARLVADAGARAVATTSAGVAWSLGAADGGTLGQDRAVDLIARVVAAVDVPVTADIEGGYSDTPDGVAKTVEGVLAAGAVGVNLEDAGAAGLREIADQAERIAAARRVADAADVPLFLNARIDTYLWRVGDPDTRLRETLTRAAAYADAGASGIFVPGVTDVETVAALVEGTTLPLNVMAGPGAPDVATLAGLGVSRISLGSGIAQAAYAVVRRAARQVLSDGTYDELADALDYGELNGLSG</sequence>